<name>A0A4R6V313_9ACTN</name>
<dbReference type="Proteomes" id="UP000295281">
    <property type="component" value="Unassembled WGS sequence"/>
</dbReference>
<proteinExistence type="predicted"/>
<feature type="transmembrane region" description="Helical" evidence="2">
    <location>
        <begin position="44"/>
        <end position="64"/>
    </location>
</feature>
<feature type="compositionally biased region" description="Basic and acidic residues" evidence="1">
    <location>
        <begin position="149"/>
        <end position="159"/>
    </location>
</feature>
<dbReference type="EMBL" id="SNYN01000005">
    <property type="protein sequence ID" value="TDQ52907.1"/>
    <property type="molecule type" value="Genomic_DNA"/>
</dbReference>
<reference evidence="4 5" key="1">
    <citation type="submission" date="2019-03" db="EMBL/GenBank/DDBJ databases">
        <title>Genomic Encyclopedia of Type Strains, Phase IV (KMG-IV): sequencing the most valuable type-strain genomes for metagenomic binning, comparative biology and taxonomic classification.</title>
        <authorList>
            <person name="Goeker M."/>
        </authorList>
    </citation>
    <scope>NUCLEOTIDE SEQUENCE [LARGE SCALE GENOMIC DNA]</scope>
    <source>
        <strain evidence="4 5">DSM 46770</strain>
    </source>
</reference>
<feature type="region of interest" description="Disordered" evidence="1">
    <location>
        <begin position="126"/>
        <end position="159"/>
    </location>
</feature>
<sequence>MNRTQNGWVIFAATMLLMVGAINLIQGVITMFMPTYLLAAEGDVLFFGFTLWGIGLVVWGLLLLATGFSLASRQNWARVLGIVFAAVNAITQLAFIAAYPWWSLAVIAIDLLVIYGLTVGWSSEPEPSYASGRADAQEGLRAPKQGTRGRQESRGEHAL</sequence>
<feature type="transmembrane region" description="Helical" evidence="2">
    <location>
        <begin position="101"/>
        <end position="121"/>
    </location>
</feature>
<organism evidence="4 5">
    <name type="scientific">Actinorugispora endophytica</name>
    <dbReference type="NCBI Taxonomy" id="1605990"/>
    <lineage>
        <taxon>Bacteria</taxon>
        <taxon>Bacillati</taxon>
        <taxon>Actinomycetota</taxon>
        <taxon>Actinomycetes</taxon>
        <taxon>Streptosporangiales</taxon>
        <taxon>Nocardiopsidaceae</taxon>
        <taxon>Actinorugispora</taxon>
    </lineage>
</organism>
<dbReference type="InterPro" id="IPR055568">
    <property type="entry name" value="DUF7144"/>
</dbReference>
<keyword evidence="2" id="KW-1133">Transmembrane helix</keyword>
<dbReference type="RefSeq" id="WP_133741033.1">
    <property type="nucleotide sequence ID" value="NZ_SNYN01000005.1"/>
</dbReference>
<evidence type="ECO:0000256" key="2">
    <source>
        <dbReference type="SAM" id="Phobius"/>
    </source>
</evidence>
<evidence type="ECO:0000313" key="4">
    <source>
        <dbReference type="EMBL" id="TDQ52907.1"/>
    </source>
</evidence>
<feature type="domain" description="DUF7144" evidence="3">
    <location>
        <begin position="8"/>
        <end position="121"/>
    </location>
</feature>
<gene>
    <name evidence="4" type="ORF">EV190_10523</name>
</gene>
<dbReference type="AlphaFoldDB" id="A0A4R6V313"/>
<keyword evidence="2" id="KW-0472">Membrane</keyword>
<evidence type="ECO:0000259" key="3">
    <source>
        <dbReference type="Pfam" id="PF23636"/>
    </source>
</evidence>
<comment type="caution">
    <text evidence="4">The sequence shown here is derived from an EMBL/GenBank/DDBJ whole genome shotgun (WGS) entry which is preliminary data.</text>
</comment>
<feature type="transmembrane region" description="Helical" evidence="2">
    <location>
        <begin position="7"/>
        <end position="32"/>
    </location>
</feature>
<keyword evidence="5" id="KW-1185">Reference proteome</keyword>
<evidence type="ECO:0000313" key="5">
    <source>
        <dbReference type="Proteomes" id="UP000295281"/>
    </source>
</evidence>
<dbReference type="OrthoDB" id="4482242at2"/>
<feature type="transmembrane region" description="Helical" evidence="2">
    <location>
        <begin position="76"/>
        <end position="95"/>
    </location>
</feature>
<accession>A0A4R6V313</accession>
<protein>
    <recommendedName>
        <fullName evidence="3">DUF7144 domain-containing protein</fullName>
    </recommendedName>
</protein>
<keyword evidence="2" id="KW-0812">Transmembrane</keyword>
<evidence type="ECO:0000256" key="1">
    <source>
        <dbReference type="SAM" id="MobiDB-lite"/>
    </source>
</evidence>
<dbReference type="Pfam" id="PF23636">
    <property type="entry name" value="DUF7144"/>
    <property type="match status" value="1"/>
</dbReference>